<protein>
    <recommendedName>
        <fullName evidence="4">Methyltransferase type 11 domain-containing protein</fullName>
    </recommendedName>
</protein>
<evidence type="ECO:0000313" key="3">
    <source>
        <dbReference type="Proteomes" id="UP000053789"/>
    </source>
</evidence>
<dbReference type="Proteomes" id="UP000053789">
    <property type="component" value="Unassembled WGS sequence"/>
</dbReference>
<name>A0A0D2IJU3_CLAB1</name>
<evidence type="ECO:0000256" key="1">
    <source>
        <dbReference type="SAM" id="Phobius"/>
    </source>
</evidence>
<keyword evidence="1" id="KW-0472">Membrane</keyword>
<evidence type="ECO:0008006" key="4">
    <source>
        <dbReference type="Google" id="ProtNLM"/>
    </source>
</evidence>
<keyword evidence="1" id="KW-1133">Transmembrane helix</keyword>
<dbReference type="VEuPathDB" id="FungiDB:Z519_02411"/>
<dbReference type="InterPro" id="IPR029063">
    <property type="entry name" value="SAM-dependent_MTases_sf"/>
</dbReference>
<sequence length="304" mass="33645">MAVPLLVRLQSYLDPLLLLSISIAYFPLTLLSHPLLFVTSPSTFRSKWFENFWRIIGPKMAASEAQVNHIEELLSRANGKVLELGPGAGDQMYHYKPAQIEVLYCAEPNTFLHGKLAENAEKRGLGKKIIALEAGAQPGSLLPALKKAGLIPSTTSSLPENGVFDTIVAVKSLCSAPQKQLAATVAIVQALLKPGGEFLFFEHVENNADSITMSYAWLVDWIWPVFMGGCRLNGKIDRIVLGMGGWDERRVTTTDEFQGHEVRKHSSTIRAFPVVNNHGETQVSMLIFEHSQVFRYVKGICRKA</sequence>
<keyword evidence="3" id="KW-1185">Reference proteome</keyword>
<reference evidence="2" key="1">
    <citation type="submission" date="2015-01" db="EMBL/GenBank/DDBJ databases">
        <title>The Genome Sequence of Cladophialophora bantiana CBS 173.52.</title>
        <authorList>
            <consortium name="The Broad Institute Genomics Platform"/>
            <person name="Cuomo C."/>
            <person name="de Hoog S."/>
            <person name="Gorbushina A."/>
            <person name="Stielow B."/>
            <person name="Teixiera M."/>
            <person name="Abouelleil A."/>
            <person name="Chapman S.B."/>
            <person name="Priest M."/>
            <person name="Young S.K."/>
            <person name="Wortman J."/>
            <person name="Nusbaum C."/>
            <person name="Birren B."/>
        </authorList>
    </citation>
    <scope>NUCLEOTIDE SEQUENCE [LARGE SCALE GENOMIC DNA]</scope>
    <source>
        <strain evidence="2">CBS 173.52</strain>
    </source>
</reference>
<dbReference type="AlphaFoldDB" id="A0A0D2IJU3"/>
<dbReference type="HOGENOM" id="CLU_037990_6_1_1"/>
<dbReference type="OrthoDB" id="540004at2759"/>
<organism evidence="2 3">
    <name type="scientific">Cladophialophora bantiana (strain ATCC 10958 / CBS 173.52 / CDC B-1940 / NIH 8579)</name>
    <name type="common">Xylohypha bantiana</name>
    <dbReference type="NCBI Taxonomy" id="1442370"/>
    <lineage>
        <taxon>Eukaryota</taxon>
        <taxon>Fungi</taxon>
        <taxon>Dikarya</taxon>
        <taxon>Ascomycota</taxon>
        <taxon>Pezizomycotina</taxon>
        <taxon>Eurotiomycetes</taxon>
        <taxon>Chaetothyriomycetidae</taxon>
        <taxon>Chaetothyriales</taxon>
        <taxon>Herpotrichiellaceae</taxon>
        <taxon>Cladophialophora</taxon>
    </lineage>
</organism>
<dbReference type="EMBL" id="KN846982">
    <property type="protein sequence ID" value="KIW97019.1"/>
    <property type="molecule type" value="Genomic_DNA"/>
</dbReference>
<dbReference type="InterPro" id="IPR052356">
    <property type="entry name" value="Thiol_S-MT"/>
</dbReference>
<feature type="transmembrane region" description="Helical" evidence="1">
    <location>
        <begin position="16"/>
        <end position="38"/>
    </location>
</feature>
<gene>
    <name evidence="2" type="ORF">Z519_02411</name>
</gene>
<dbReference type="Gene3D" id="3.40.50.150">
    <property type="entry name" value="Vaccinia Virus protein VP39"/>
    <property type="match status" value="1"/>
</dbReference>
<dbReference type="PANTHER" id="PTHR45036">
    <property type="entry name" value="METHYLTRANSFERASE LIKE 7B"/>
    <property type="match status" value="1"/>
</dbReference>
<dbReference type="SUPFAM" id="SSF53335">
    <property type="entry name" value="S-adenosyl-L-methionine-dependent methyltransferases"/>
    <property type="match status" value="1"/>
</dbReference>
<keyword evidence="1" id="KW-0812">Transmembrane</keyword>
<dbReference type="RefSeq" id="XP_016623688.1">
    <property type="nucleotide sequence ID" value="XM_016760167.1"/>
</dbReference>
<proteinExistence type="predicted"/>
<evidence type="ECO:0000313" key="2">
    <source>
        <dbReference type="EMBL" id="KIW97019.1"/>
    </source>
</evidence>
<accession>A0A0D2IJU3</accession>
<dbReference type="GeneID" id="27695339"/>
<dbReference type="PANTHER" id="PTHR45036:SF1">
    <property type="entry name" value="METHYLTRANSFERASE LIKE 7A"/>
    <property type="match status" value="1"/>
</dbReference>